<sequence length="91" mass="10135">MKYEEMKKEFAMTLSSIVVFVGRHLSVTILSCRESVCSSHVFGNTNASFLRKGVCGDWGKYFSKHQVDFIGRSAGDVIVVIGSPLCRSVLW</sequence>
<dbReference type="EMBL" id="VRYY01000651">
    <property type="protein sequence ID" value="MBG3878615.1"/>
    <property type="molecule type" value="Genomic_DNA"/>
</dbReference>
<dbReference type="InterPro" id="IPR000863">
    <property type="entry name" value="Sulfotransferase_dom"/>
</dbReference>
<accession>A0ABS0J8Y2</accession>
<organism evidence="2 3">
    <name type="scientific">Nitratidesulfovibrio oxamicus</name>
    <dbReference type="NCBI Taxonomy" id="32016"/>
    <lineage>
        <taxon>Bacteria</taxon>
        <taxon>Pseudomonadati</taxon>
        <taxon>Thermodesulfobacteriota</taxon>
        <taxon>Desulfovibrionia</taxon>
        <taxon>Desulfovibrionales</taxon>
        <taxon>Desulfovibrionaceae</taxon>
        <taxon>Nitratidesulfovibrio</taxon>
    </lineage>
</organism>
<evidence type="ECO:0000313" key="3">
    <source>
        <dbReference type="Proteomes" id="UP001194469"/>
    </source>
</evidence>
<name>A0ABS0J8Y2_9BACT</name>
<dbReference type="SUPFAM" id="SSF52540">
    <property type="entry name" value="P-loop containing nucleoside triphosphate hydrolases"/>
    <property type="match status" value="1"/>
</dbReference>
<gene>
    <name evidence="2" type="ORF">FVW20_16785</name>
</gene>
<dbReference type="RefSeq" id="WP_196610486.1">
    <property type="nucleotide sequence ID" value="NZ_VRYY01000651.1"/>
</dbReference>
<reference evidence="2 3" key="1">
    <citation type="submission" date="2019-08" db="EMBL/GenBank/DDBJ databases">
        <authorList>
            <person name="Luo N."/>
        </authorList>
    </citation>
    <scope>NUCLEOTIDE SEQUENCE [LARGE SCALE GENOMIC DNA]</scope>
    <source>
        <strain evidence="2 3">NCIMB 9442</strain>
    </source>
</reference>
<feature type="domain" description="Sulfotransferase" evidence="1">
    <location>
        <begin position="1"/>
        <end position="70"/>
    </location>
</feature>
<dbReference type="Pfam" id="PF00685">
    <property type="entry name" value="Sulfotransfer_1"/>
    <property type="match status" value="1"/>
</dbReference>
<protein>
    <submittedName>
        <fullName evidence="2">Sulfotransferase domain-containing protein</fullName>
    </submittedName>
</protein>
<dbReference type="Gene3D" id="3.40.50.300">
    <property type="entry name" value="P-loop containing nucleotide triphosphate hydrolases"/>
    <property type="match status" value="1"/>
</dbReference>
<evidence type="ECO:0000259" key="1">
    <source>
        <dbReference type="Pfam" id="PF00685"/>
    </source>
</evidence>
<evidence type="ECO:0000313" key="2">
    <source>
        <dbReference type="EMBL" id="MBG3878615.1"/>
    </source>
</evidence>
<dbReference type="Proteomes" id="UP001194469">
    <property type="component" value="Unassembled WGS sequence"/>
</dbReference>
<keyword evidence="3" id="KW-1185">Reference proteome</keyword>
<dbReference type="InterPro" id="IPR027417">
    <property type="entry name" value="P-loop_NTPase"/>
</dbReference>
<proteinExistence type="predicted"/>
<comment type="caution">
    <text evidence="2">The sequence shown here is derived from an EMBL/GenBank/DDBJ whole genome shotgun (WGS) entry which is preliminary data.</text>
</comment>